<reference evidence="2 3" key="1">
    <citation type="submission" date="2017-10" db="EMBL/GenBank/DDBJ databases">
        <title>Genomics of the genus Arcobacter.</title>
        <authorList>
            <person name="Perez-Cataluna A."/>
            <person name="Figueras M.J."/>
        </authorList>
    </citation>
    <scope>NUCLEOTIDE SEQUENCE [LARGE SCALE GENOMIC DNA]</scope>
    <source>
        <strain evidence="2 3">DSM 24636</strain>
    </source>
</reference>
<proteinExistence type="predicted"/>
<protein>
    <recommendedName>
        <fullName evidence="4">Cytochrome c domain-containing protein</fullName>
    </recommendedName>
</protein>
<keyword evidence="1" id="KW-0732">Signal</keyword>
<dbReference type="AlphaFoldDB" id="A0A4Q0Y6G1"/>
<evidence type="ECO:0000313" key="3">
    <source>
        <dbReference type="Proteomes" id="UP000290191"/>
    </source>
</evidence>
<organism evidence="2 3">
    <name type="scientific">Halarcobacter anaerophilus</name>
    <dbReference type="NCBI Taxonomy" id="877500"/>
    <lineage>
        <taxon>Bacteria</taxon>
        <taxon>Pseudomonadati</taxon>
        <taxon>Campylobacterota</taxon>
        <taxon>Epsilonproteobacteria</taxon>
        <taxon>Campylobacterales</taxon>
        <taxon>Arcobacteraceae</taxon>
        <taxon>Halarcobacter</taxon>
    </lineage>
</organism>
<feature type="signal peptide" evidence="1">
    <location>
        <begin position="1"/>
        <end position="17"/>
    </location>
</feature>
<dbReference type="EMBL" id="PDKO01000001">
    <property type="protein sequence ID" value="RXJ64449.1"/>
    <property type="molecule type" value="Genomic_DNA"/>
</dbReference>
<dbReference type="STRING" id="877500.GCA_000935065_02658"/>
<keyword evidence="3" id="KW-1185">Reference proteome</keyword>
<evidence type="ECO:0000256" key="1">
    <source>
        <dbReference type="SAM" id="SignalP"/>
    </source>
</evidence>
<dbReference type="OrthoDB" id="5339771at2"/>
<feature type="chain" id="PRO_5020699856" description="Cytochrome c domain-containing protein" evidence="1">
    <location>
        <begin position="18"/>
        <end position="109"/>
    </location>
</feature>
<gene>
    <name evidence="2" type="ORF">CRV06_00380</name>
</gene>
<name>A0A4Q0Y6G1_9BACT</name>
<evidence type="ECO:0000313" key="2">
    <source>
        <dbReference type="EMBL" id="RXJ64449.1"/>
    </source>
</evidence>
<dbReference type="Proteomes" id="UP000290191">
    <property type="component" value="Unassembled WGS sequence"/>
</dbReference>
<accession>A0A4Q0Y6G1</accession>
<comment type="caution">
    <text evidence="2">The sequence shown here is derived from an EMBL/GenBank/DDBJ whole genome shotgun (WGS) entry which is preliminary data.</text>
</comment>
<dbReference type="RefSeq" id="WP_044418494.1">
    <property type="nucleotide sequence ID" value="NZ_CP041070.1"/>
</dbReference>
<sequence>MVKVLFILTIIFNFAFADVYENNCLKCHNKLPVSIDKYFYRYLLKYSSERDVKKAMTDYLKNPSKETTIMPQAFIKRFGVKEKTKLTNKELQEALDTYWEEYKVFGKLK</sequence>
<evidence type="ECO:0008006" key="4">
    <source>
        <dbReference type="Google" id="ProtNLM"/>
    </source>
</evidence>